<comment type="caution">
    <text evidence="1">The sequence shown here is derived from an EMBL/GenBank/DDBJ whole genome shotgun (WGS) entry which is preliminary data.</text>
</comment>
<name>A0ABV4DT93_9CLOT</name>
<reference evidence="1 2" key="1">
    <citation type="submission" date="2024-08" db="EMBL/GenBank/DDBJ databases">
        <title>Clostridium lapicellarii sp. nov., and Clostridium renhuaiense sp. nov., two species isolated from the mud in a fermentation cellar used for producing sauce-flavour Chinese liquors.</title>
        <authorList>
            <person name="Yang F."/>
            <person name="Wang H."/>
            <person name="Chen L.Q."/>
            <person name="Zhou N."/>
            <person name="Lu J.J."/>
            <person name="Pu X.X."/>
            <person name="Wan B."/>
            <person name="Wang L."/>
            <person name="Liu S.J."/>
        </authorList>
    </citation>
    <scope>NUCLEOTIDE SEQUENCE [LARGE SCALE GENOMIC DNA]</scope>
    <source>
        <strain evidence="1 2">MT-113</strain>
    </source>
</reference>
<evidence type="ECO:0000313" key="1">
    <source>
        <dbReference type="EMBL" id="MEY8762460.1"/>
    </source>
</evidence>
<evidence type="ECO:0008006" key="3">
    <source>
        <dbReference type="Google" id="ProtNLM"/>
    </source>
</evidence>
<proteinExistence type="predicted"/>
<keyword evidence="2" id="KW-1185">Reference proteome</keyword>
<protein>
    <recommendedName>
        <fullName evidence="3">HTH cro/C1-type domain-containing protein</fullName>
    </recommendedName>
</protein>
<dbReference type="EMBL" id="JBGFFE010000002">
    <property type="protein sequence ID" value="MEY8762460.1"/>
    <property type="molecule type" value="Genomic_DNA"/>
</dbReference>
<dbReference type="RefSeq" id="WP_369868393.1">
    <property type="nucleotide sequence ID" value="NZ_JBGFFE010000002.1"/>
</dbReference>
<evidence type="ECO:0000313" key="2">
    <source>
        <dbReference type="Proteomes" id="UP001565220"/>
    </source>
</evidence>
<sequence>MTSMWQKVRIKLKSGIRKNFKKIRKIMGYKNEESLSRILGITRQTLSRFGEIDGITDNTSNTLLMSILTLMEQFLYTNRYDYDNLKDYIQKFDQYFLGDLWNDENLRKRTQLMDPFFFEMDLQKTEFRYIDIWLKTFQYEISENEKEKDELIDYNKLTIRKIIDKYHIYVTSDFLLHDNAEEFFIQLVEIILKKNRKIKISNFTIDIIQNTRISKEYRLYQNGLKALEIVNYLNDANCLSRMKSNYNCKDEIELIINEILKNNINNVIVFSQENSYRILSAINNIHDLITKIITKECTSLSLSLTGREVNLNNGGGYKICSLMDFLKNN</sequence>
<dbReference type="Proteomes" id="UP001565220">
    <property type="component" value="Unassembled WGS sequence"/>
</dbReference>
<accession>A0ABV4DT93</accession>
<organism evidence="1 2">
    <name type="scientific">Clostridium lapidicellarium</name>
    <dbReference type="NCBI Taxonomy" id="3240931"/>
    <lineage>
        <taxon>Bacteria</taxon>
        <taxon>Bacillati</taxon>
        <taxon>Bacillota</taxon>
        <taxon>Clostridia</taxon>
        <taxon>Eubacteriales</taxon>
        <taxon>Clostridiaceae</taxon>
        <taxon>Clostridium</taxon>
    </lineage>
</organism>
<gene>
    <name evidence="1" type="ORF">AB8S09_02185</name>
</gene>